<feature type="chain" id="PRO_5047208560" description="Cyanovirin-N domain-containing protein" evidence="1">
    <location>
        <begin position="27"/>
        <end position="118"/>
    </location>
</feature>
<evidence type="ECO:0000256" key="1">
    <source>
        <dbReference type="SAM" id="SignalP"/>
    </source>
</evidence>
<sequence>MLAKSTLTGAGAALLLLLSSLPSAHAGRASLTLYAGDSCSDTEVTELQPTLSGDGGCGSPITVTRFQSARLNWSSGLSAVALCAQGYSCEDGSLNLIPYTGECVKSYGTFDKVKLCIS</sequence>
<evidence type="ECO:0000313" key="3">
    <source>
        <dbReference type="Proteomes" id="UP001610444"/>
    </source>
</evidence>
<evidence type="ECO:0008006" key="4">
    <source>
        <dbReference type="Google" id="ProtNLM"/>
    </source>
</evidence>
<proteinExistence type="predicted"/>
<reference evidence="2 3" key="1">
    <citation type="submission" date="2024-07" db="EMBL/GenBank/DDBJ databases">
        <title>Section-level genome sequencing and comparative genomics of Aspergillus sections Usti and Cavernicolus.</title>
        <authorList>
            <consortium name="Lawrence Berkeley National Laboratory"/>
            <person name="Nybo J.L."/>
            <person name="Vesth T.C."/>
            <person name="Theobald S."/>
            <person name="Frisvad J.C."/>
            <person name="Larsen T.O."/>
            <person name="Kjaerboelling I."/>
            <person name="Rothschild-Mancinelli K."/>
            <person name="Lyhne E.K."/>
            <person name="Kogle M.E."/>
            <person name="Barry K."/>
            <person name="Clum A."/>
            <person name="Na H."/>
            <person name="Ledsgaard L."/>
            <person name="Lin J."/>
            <person name="Lipzen A."/>
            <person name="Kuo A."/>
            <person name="Riley R."/>
            <person name="Mondo S."/>
            <person name="LaButti K."/>
            <person name="Haridas S."/>
            <person name="Pangalinan J."/>
            <person name="Salamov A.A."/>
            <person name="Simmons B.A."/>
            <person name="Magnuson J.K."/>
            <person name="Chen J."/>
            <person name="Drula E."/>
            <person name="Henrissat B."/>
            <person name="Wiebenga A."/>
            <person name="Lubbers R.J."/>
            <person name="Gomes A.C."/>
            <person name="Macurrencykelacurrency M.R."/>
            <person name="Stajich J."/>
            <person name="Grigoriev I.V."/>
            <person name="Mortensen U.H."/>
            <person name="De vries R.P."/>
            <person name="Baker S.E."/>
            <person name="Andersen M.R."/>
        </authorList>
    </citation>
    <scope>NUCLEOTIDE SEQUENCE [LARGE SCALE GENOMIC DNA]</scope>
    <source>
        <strain evidence="2 3">CBS 756.74</strain>
    </source>
</reference>
<accession>A0ABR4K5P8</accession>
<feature type="signal peptide" evidence="1">
    <location>
        <begin position="1"/>
        <end position="26"/>
    </location>
</feature>
<keyword evidence="1" id="KW-0732">Signal</keyword>
<name>A0ABR4K5P8_9EURO</name>
<keyword evidence="3" id="KW-1185">Reference proteome</keyword>
<evidence type="ECO:0000313" key="2">
    <source>
        <dbReference type="EMBL" id="KAL2847627.1"/>
    </source>
</evidence>
<protein>
    <recommendedName>
        <fullName evidence="4">Cyanovirin-N domain-containing protein</fullName>
    </recommendedName>
</protein>
<dbReference type="RefSeq" id="XP_070897808.1">
    <property type="nucleotide sequence ID" value="XM_071045971.1"/>
</dbReference>
<dbReference type="GeneID" id="98161135"/>
<dbReference type="Proteomes" id="UP001610444">
    <property type="component" value="Unassembled WGS sequence"/>
</dbReference>
<comment type="caution">
    <text evidence="2">The sequence shown here is derived from an EMBL/GenBank/DDBJ whole genome shotgun (WGS) entry which is preliminary data.</text>
</comment>
<gene>
    <name evidence="2" type="ORF">BJX68DRAFT_268024</name>
</gene>
<dbReference type="EMBL" id="JBFXLR010000028">
    <property type="protein sequence ID" value="KAL2847627.1"/>
    <property type="molecule type" value="Genomic_DNA"/>
</dbReference>
<organism evidence="2 3">
    <name type="scientific">Aspergillus pseudodeflectus</name>
    <dbReference type="NCBI Taxonomy" id="176178"/>
    <lineage>
        <taxon>Eukaryota</taxon>
        <taxon>Fungi</taxon>
        <taxon>Dikarya</taxon>
        <taxon>Ascomycota</taxon>
        <taxon>Pezizomycotina</taxon>
        <taxon>Eurotiomycetes</taxon>
        <taxon>Eurotiomycetidae</taxon>
        <taxon>Eurotiales</taxon>
        <taxon>Aspergillaceae</taxon>
        <taxon>Aspergillus</taxon>
        <taxon>Aspergillus subgen. Nidulantes</taxon>
    </lineage>
</organism>